<sequence length="70" mass="8335">MEYLRAYNHLEEIMLKVCIHDNCEYYKELDKKISSFDLRLEMNGMCEACVHFLKFDLFTPKEEVNAGNPL</sequence>
<dbReference type="EMBL" id="MT142346">
    <property type="protein sequence ID" value="QJA78649.1"/>
    <property type="molecule type" value="Genomic_DNA"/>
</dbReference>
<accession>A0A6M3K9Z6</accession>
<protein>
    <submittedName>
        <fullName evidence="1">Uncharacterized protein</fullName>
    </submittedName>
</protein>
<proteinExistence type="predicted"/>
<evidence type="ECO:0000313" key="1">
    <source>
        <dbReference type="EMBL" id="QJA78649.1"/>
    </source>
</evidence>
<gene>
    <name evidence="1" type="ORF">MM415A01038_0017</name>
</gene>
<dbReference type="AlphaFoldDB" id="A0A6M3K9Z6"/>
<name>A0A6M3K9Z6_9ZZZZ</name>
<reference evidence="1" key="1">
    <citation type="submission" date="2020-03" db="EMBL/GenBank/DDBJ databases">
        <title>The deep terrestrial virosphere.</title>
        <authorList>
            <person name="Holmfeldt K."/>
            <person name="Nilsson E."/>
            <person name="Simone D."/>
            <person name="Lopez-Fernandez M."/>
            <person name="Wu X."/>
            <person name="de Brujin I."/>
            <person name="Lundin D."/>
            <person name="Andersson A."/>
            <person name="Bertilsson S."/>
            <person name="Dopson M."/>
        </authorList>
    </citation>
    <scope>NUCLEOTIDE SEQUENCE</scope>
    <source>
        <strain evidence="1">MM415A01038</strain>
    </source>
</reference>
<organism evidence="1">
    <name type="scientific">viral metagenome</name>
    <dbReference type="NCBI Taxonomy" id="1070528"/>
    <lineage>
        <taxon>unclassified sequences</taxon>
        <taxon>metagenomes</taxon>
        <taxon>organismal metagenomes</taxon>
    </lineage>
</organism>